<dbReference type="OrthoDB" id="2445963at2759"/>
<evidence type="ECO:0000313" key="3">
    <source>
        <dbReference type="Proteomes" id="UP000789342"/>
    </source>
</evidence>
<evidence type="ECO:0000256" key="1">
    <source>
        <dbReference type="SAM" id="MobiDB-lite"/>
    </source>
</evidence>
<proteinExistence type="predicted"/>
<protein>
    <submittedName>
        <fullName evidence="2">8905_t:CDS:1</fullName>
    </submittedName>
</protein>
<feature type="non-terminal residue" evidence="2">
    <location>
        <position position="169"/>
    </location>
</feature>
<sequence length="169" mass="18798">FRMSKPHQPAQLSRPPQLHSHTSVPLTPSLETITSTVHHPLLLPPYSTVSRNSQVRKVPQLHDTISPNVDRPDHFLLQTGLNSPLTFNHGLNSVPLSTPRRPQPLAANLVLGVQQSFIQRKSLAEINIFTSSQYNQLKILCSGEVLSIYDTDHWGNILLSEKFTATNSG</sequence>
<gene>
    <name evidence="2" type="ORF">AMORRO_LOCUS17685</name>
</gene>
<reference evidence="2" key="1">
    <citation type="submission" date="2021-06" db="EMBL/GenBank/DDBJ databases">
        <authorList>
            <person name="Kallberg Y."/>
            <person name="Tangrot J."/>
            <person name="Rosling A."/>
        </authorList>
    </citation>
    <scope>NUCLEOTIDE SEQUENCE</scope>
    <source>
        <strain evidence="2">CL551</strain>
    </source>
</reference>
<dbReference type="Proteomes" id="UP000789342">
    <property type="component" value="Unassembled WGS sequence"/>
</dbReference>
<comment type="caution">
    <text evidence="2">The sequence shown here is derived from an EMBL/GenBank/DDBJ whole genome shotgun (WGS) entry which is preliminary data.</text>
</comment>
<dbReference type="AlphaFoldDB" id="A0A9N9P2B7"/>
<organism evidence="2 3">
    <name type="scientific">Acaulospora morrowiae</name>
    <dbReference type="NCBI Taxonomy" id="94023"/>
    <lineage>
        <taxon>Eukaryota</taxon>
        <taxon>Fungi</taxon>
        <taxon>Fungi incertae sedis</taxon>
        <taxon>Mucoromycota</taxon>
        <taxon>Glomeromycotina</taxon>
        <taxon>Glomeromycetes</taxon>
        <taxon>Diversisporales</taxon>
        <taxon>Acaulosporaceae</taxon>
        <taxon>Acaulospora</taxon>
    </lineage>
</organism>
<feature type="region of interest" description="Disordered" evidence="1">
    <location>
        <begin position="1"/>
        <end position="25"/>
    </location>
</feature>
<dbReference type="EMBL" id="CAJVPV010056379">
    <property type="protein sequence ID" value="CAG8785577.1"/>
    <property type="molecule type" value="Genomic_DNA"/>
</dbReference>
<keyword evidence="3" id="KW-1185">Reference proteome</keyword>
<evidence type="ECO:0000313" key="2">
    <source>
        <dbReference type="EMBL" id="CAG8785577.1"/>
    </source>
</evidence>
<feature type="non-terminal residue" evidence="2">
    <location>
        <position position="1"/>
    </location>
</feature>
<accession>A0A9N9P2B7</accession>
<name>A0A9N9P2B7_9GLOM</name>